<protein>
    <submittedName>
        <fullName evidence="2">Uncharacterized protein</fullName>
    </submittedName>
</protein>
<proteinExistence type="predicted"/>
<reference evidence="2 3" key="1">
    <citation type="submission" date="2020-11" db="EMBL/GenBank/DDBJ databases">
        <title>Kefir isolates.</title>
        <authorList>
            <person name="Marcisauskas S."/>
            <person name="Kim Y."/>
            <person name="Blasche S."/>
        </authorList>
    </citation>
    <scope>NUCLEOTIDE SEQUENCE [LARGE SCALE GENOMIC DNA]</scope>
    <source>
        <strain evidence="2 3">KR</strain>
    </source>
</reference>
<keyword evidence="3" id="KW-1185">Reference proteome</keyword>
<dbReference type="EMBL" id="PUHQ01000197">
    <property type="protein sequence ID" value="KAG0653515.1"/>
    <property type="molecule type" value="Genomic_DNA"/>
</dbReference>
<evidence type="ECO:0000313" key="3">
    <source>
        <dbReference type="Proteomes" id="UP000777482"/>
    </source>
</evidence>
<evidence type="ECO:0000256" key="1">
    <source>
        <dbReference type="SAM" id="MobiDB-lite"/>
    </source>
</evidence>
<comment type="caution">
    <text evidence="2">The sequence shown here is derived from an EMBL/GenBank/DDBJ whole genome shotgun (WGS) entry which is preliminary data.</text>
</comment>
<evidence type="ECO:0000313" key="2">
    <source>
        <dbReference type="EMBL" id="KAG0653515.1"/>
    </source>
</evidence>
<feature type="compositionally biased region" description="Acidic residues" evidence="1">
    <location>
        <begin position="27"/>
        <end position="45"/>
    </location>
</feature>
<feature type="region of interest" description="Disordered" evidence="1">
    <location>
        <begin position="1"/>
        <end position="45"/>
    </location>
</feature>
<dbReference type="AlphaFoldDB" id="A0A9P7B1I9"/>
<name>A0A9P7B1I9_RHOMI</name>
<sequence length="255" mass="28815">MLTHQAADSEDPKYEGDVPAAGAAEWNDQESEAEEEGEDEVLDDEGNDIKDRFILDFMNKVVKTEVHNALDNGSGGVQVANWEAAQRLEGLRNSKHWRLDHNAPRLAALVKTRTWQSPSFDEFYLKTTQIGHNGSDARASYVGYTTPGKICYAGHRRRSINACCQKRRRLKAFRTWRTWVAWESPTAEIEPSTIMLIEHLGITLSAATSPDNLNVNCFDRVKRDRILSPFSLVAHAEPNYVRRAASKIGRKFLDD</sequence>
<dbReference type="Proteomes" id="UP000777482">
    <property type="component" value="Unassembled WGS sequence"/>
</dbReference>
<gene>
    <name evidence="2" type="ORF">C6P46_002507</name>
</gene>
<accession>A0A9P7B1I9</accession>
<organism evidence="2 3">
    <name type="scientific">Rhodotorula mucilaginosa</name>
    <name type="common">Yeast</name>
    <name type="synonym">Rhodotorula rubra</name>
    <dbReference type="NCBI Taxonomy" id="5537"/>
    <lineage>
        <taxon>Eukaryota</taxon>
        <taxon>Fungi</taxon>
        <taxon>Dikarya</taxon>
        <taxon>Basidiomycota</taxon>
        <taxon>Pucciniomycotina</taxon>
        <taxon>Microbotryomycetes</taxon>
        <taxon>Sporidiobolales</taxon>
        <taxon>Sporidiobolaceae</taxon>
        <taxon>Rhodotorula</taxon>
    </lineage>
</organism>